<feature type="active site" description="Proton donor/acceptor" evidence="2">
    <location>
        <position position="133"/>
    </location>
</feature>
<keyword evidence="4" id="KW-1133">Transmembrane helix</keyword>
<dbReference type="CDD" id="cd05828">
    <property type="entry name" value="Sortase_D_1"/>
    <property type="match status" value="1"/>
</dbReference>
<feature type="region of interest" description="Disordered" evidence="3">
    <location>
        <begin position="58"/>
        <end position="78"/>
    </location>
</feature>
<sequence length="221" mass="24176">MKKRSGLVIAVKLVFVLSLCVLLYSAFQILKAPVEARQALREWEKKREEAPNIYHYNEETPLPDGMASPAGGTPPSKPAYTEGDIIGEIYLPKLEKRIAIVEGTERPQLKKGAGHDKGSAPIGAIGNSVLAGHRDTVFRGLGTLQKDDRIEVETAEGKFIYIVTGSKIVDGDARGVIKRSDEAVLTLITCYPFTYVGSAPDRYLLTAVLLREEPVSLSRQP</sequence>
<proteinExistence type="predicted"/>
<reference evidence="5 6" key="1">
    <citation type="submission" date="2016-10" db="EMBL/GenBank/DDBJ databases">
        <authorList>
            <person name="de Groot N.N."/>
        </authorList>
    </citation>
    <scope>NUCLEOTIDE SEQUENCE [LARGE SCALE GENOMIC DNA]</scope>
    <source>
        <strain evidence="5 6">CGMCC 1.10239</strain>
    </source>
</reference>
<evidence type="ECO:0000256" key="2">
    <source>
        <dbReference type="PIRSR" id="PIRSR605754-1"/>
    </source>
</evidence>
<dbReference type="RefSeq" id="WP_062525662.1">
    <property type="nucleotide sequence ID" value="NZ_CP048429.1"/>
</dbReference>
<dbReference type="Gene3D" id="2.40.260.10">
    <property type="entry name" value="Sortase"/>
    <property type="match status" value="1"/>
</dbReference>
<dbReference type="EMBL" id="FNGM01000022">
    <property type="protein sequence ID" value="SDM97798.1"/>
    <property type="molecule type" value="Genomic_DNA"/>
</dbReference>
<dbReference type="InterPro" id="IPR023365">
    <property type="entry name" value="Sortase_dom-sf"/>
</dbReference>
<feature type="active site" description="Acyl-thioester intermediate" evidence="2">
    <location>
        <position position="190"/>
    </location>
</feature>
<dbReference type="Pfam" id="PF04203">
    <property type="entry name" value="Sortase"/>
    <property type="match status" value="1"/>
</dbReference>
<evidence type="ECO:0000256" key="4">
    <source>
        <dbReference type="SAM" id="Phobius"/>
    </source>
</evidence>
<dbReference type="InterPro" id="IPR005754">
    <property type="entry name" value="Sortase"/>
</dbReference>
<gene>
    <name evidence="5" type="ORF">SAMN05216191_12280</name>
</gene>
<keyword evidence="4" id="KW-0472">Membrane</keyword>
<dbReference type="AlphaFoldDB" id="A0A1G9XM10"/>
<dbReference type="SUPFAM" id="SSF63817">
    <property type="entry name" value="Sortase"/>
    <property type="match status" value="1"/>
</dbReference>
<evidence type="ECO:0000313" key="5">
    <source>
        <dbReference type="EMBL" id="SDM97798.1"/>
    </source>
</evidence>
<protein>
    <submittedName>
        <fullName evidence="5">Sortase A</fullName>
    </submittedName>
</protein>
<organism evidence="5 6">
    <name type="scientific">Paenibacillus jilunlii</name>
    <dbReference type="NCBI Taxonomy" id="682956"/>
    <lineage>
        <taxon>Bacteria</taxon>
        <taxon>Bacillati</taxon>
        <taxon>Bacillota</taxon>
        <taxon>Bacilli</taxon>
        <taxon>Bacillales</taxon>
        <taxon>Paenibacillaceae</taxon>
        <taxon>Paenibacillus</taxon>
    </lineage>
</organism>
<dbReference type="OrthoDB" id="165822at2"/>
<dbReference type="NCBIfam" id="TIGR01076">
    <property type="entry name" value="sortase_fam"/>
    <property type="match status" value="1"/>
</dbReference>
<evidence type="ECO:0000313" key="6">
    <source>
        <dbReference type="Proteomes" id="UP000182783"/>
    </source>
</evidence>
<keyword evidence="1" id="KW-0378">Hydrolase</keyword>
<evidence type="ECO:0000256" key="3">
    <source>
        <dbReference type="SAM" id="MobiDB-lite"/>
    </source>
</evidence>
<accession>A0A1G9XM10</accession>
<name>A0A1G9XM10_9BACL</name>
<dbReference type="InterPro" id="IPR041999">
    <property type="entry name" value="Sortase_D_1"/>
</dbReference>
<feature type="transmembrane region" description="Helical" evidence="4">
    <location>
        <begin position="7"/>
        <end position="27"/>
    </location>
</feature>
<dbReference type="Proteomes" id="UP000182783">
    <property type="component" value="Unassembled WGS sequence"/>
</dbReference>
<evidence type="ECO:0000256" key="1">
    <source>
        <dbReference type="ARBA" id="ARBA00022801"/>
    </source>
</evidence>
<keyword evidence="4" id="KW-0812">Transmembrane</keyword>
<dbReference type="GO" id="GO:0016787">
    <property type="term" value="F:hydrolase activity"/>
    <property type="evidence" value="ECO:0007669"/>
    <property type="project" value="UniProtKB-KW"/>
</dbReference>